<keyword evidence="1" id="KW-0233">DNA recombination</keyword>
<dbReference type="KEGG" id="hsal:JMJ58_07650"/>
<sequence>MRLEATRKQDQYKVWMTGNELEELRHAAANHRDDLIIQLCGYVGLRTFEIPQVKPKHVKRTDDGDHYRLRVPEGKDTTENSGKPRDVYLSKDVKATSTDIRTPKILAGTDP</sequence>
<evidence type="ECO:0000313" key="3">
    <source>
        <dbReference type="EMBL" id="QRV16732.1"/>
    </source>
</evidence>
<dbReference type="EMBL" id="CP069188">
    <property type="protein sequence ID" value="QRV16732.1"/>
    <property type="molecule type" value="Genomic_DNA"/>
</dbReference>
<feature type="compositionally biased region" description="Basic and acidic residues" evidence="2">
    <location>
        <begin position="60"/>
        <end position="90"/>
    </location>
</feature>
<dbReference type="AlphaFoldDB" id="A0A8T8E5L4"/>
<dbReference type="GO" id="GO:0015074">
    <property type="term" value="P:DNA integration"/>
    <property type="evidence" value="ECO:0007669"/>
    <property type="project" value="InterPro"/>
</dbReference>
<name>A0A8T8E5L4_9EURY</name>
<protein>
    <submittedName>
        <fullName evidence="3">Site-specific integrase</fullName>
    </submittedName>
</protein>
<dbReference type="GO" id="GO:0003677">
    <property type="term" value="F:DNA binding"/>
    <property type="evidence" value="ECO:0007669"/>
    <property type="project" value="InterPro"/>
</dbReference>
<evidence type="ECO:0000256" key="1">
    <source>
        <dbReference type="ARBA" id="ARBA00023172"/>
    </source>
</evidence>
<evidence type="ECO:0000256" key="2">
    <source>
        <dbReference type="SAM" id="MobiDB-lite"/>
    </source>
</evidence>
<dbReference type="SUPFAM" id="SSF56349">
    <property type="entry name" value="DNA breaking-rejoining enzymes"/>
    <property type="match status" value="1"/>
</dbReference>
<gene>
    <name evidence="3" type="ORF">JMJ58_07650</name>
</gene>
<dbReference type="Gene3D" id="1.10.443.10">
    <property type="entry name" value="Intergrase catalytic core"/>
    <property type="match status" value="1"/>
</dbReference>
<dbReference type="InterPro" id="IPR013762">
    <property type="entry name" value="Integrase-like_cat_sf"/>
</dbReference>
<dbReference type="Proteomes" id="UP000637819">
    <property type="component" value="Chromosome"/>
</dbReference>
<keyword evidence="4" id="KW-1185">Reference proteome</keyword>
<feature type="region of interest" description="Disordered" evidence="2">
    <location>
        <begin position="56"/>
        <end position="90"/>
    </location>
</feature>
<organism evidence="3 4">
    <name type="scientific">Haloterrigena salifodinae</name>
    <dbReference type="NCBI Taxonomy" id="2675099"/>
    <lineage>
        <taxon>Archaea</taxon>
        <taxon>Methanobacteriati</taxon>
        <taxon>Methanobacteriota</taxon>
        <taxon>Stenosarchaea group</taxon>
        <taxon>Halobacteria</taxon>
        <taxon>Halobacteriales</taxon>
        <taxon>Natrialbaceae</taxon>
        <taxon>Haloterrigena</taxon>
    </lineage>
</organism>
<evidence type="ECO:0000313" key="4">
    <source>
        <dbReference type="Proteomes" id="UP000637819"/>
    </source>
</evidence>
<dbReference type="OrthoDB" id="180484at2157"/>
<accession>A0A8T8E5L4</accession>
<dbReference type="GO" id="GO:0006310">
    <property type="term" value="P:DNA recombination"/>
    <property type="evidence" value="ECO:0007669"/>
    <property type="project" value="UniProtKB-KW"/>
</dbReference>
<dbReference type="InterPro" id="IPR011010">
    <property type="entry name" value="DNA_brk_join_enz"/>
</dbReference>
<proteinExistence type="predicted"/>
<reference evidence="3 4" key="1">
    <citation type="submission" date="2021-01" db="EMBL/GenBank/DDBJ databases">
        <title>Genome Sequence and Methylation Pattern of Haloterrigena salifodinae BOL5-1, An Extremely Halophilic Archaeon from a Bolivian Salt Mine.</title>
        <authorList>
            <person name="DasSarma P."/>
            <person name="Anton B.P."/>
            <person name="DasSarma S.L."/>
            <person name="von Ehrenheim H.A.L."/>
            <person name="Martinez F.L."/>
            <person name="Guzman D."/>
            <person name="Roberts R.J."/>
            <person name="DasSarma S."/>
        </authorList>
    </citation>
    <scope>NUCLEOTIDE SEQUENCE [LARGE SCALE GENOMIC DNA]</scope>
    <source>
        <strain evidence="3 4">BOL5-1</strain>
    </source>
</reference>